<feature type="binding site" evidence="6">
    <location>
        <position position="100"/>
    </location>
    <ligand>
        <name>(6S)-NADPHX</name>
        <dbReference type="ChEBI" id="CHEBI:64076"/>
    </ligand>
</feature>
<comment type="catalytic activity">
    <reaction evidence="6">
        <text>(6S)-NADHX + ADP = AMP + phosphate + NADH + H(+)</text>
        <dbReference type="Rhea" id="RHEA:32223"/>
        <dbReference type="ChEBI" id="CHEBI:15378"/>
        <dbReference type="ChEBI" id="CHEBI:43474"/>
        <dbReference type="ChEBI" id="CHEBI:57945"/>
        <dbReference type="ChEBI" id="CHEBI:64074"/>
        <dbReference type="ChEBI" id="CHEBI:456215"/>
        <dbReference type="ChEBI" id="CHEBI:456216"/>
        <dbReference type="EC" id="4.2.1.136"/>
    </reaction>
</comment>
<keyword evidence="5 6" id="KW-0456">Lyase</keyword>
<feature type="binding site" evidence="6">
    <location>
        <position position="214"/>
    </location>
    <ligand>
        <name>(6S)-NADPHX</name>
        <dbReference type="ChEBI" id="CHEBI:64076"/>
    </ligand>
</feature>
<comment type="catalytic activity">
    <reaction evidence="6">
        <text>(6S)-NADPHX + ADP = AMP + phosphate + NADPH + H(+)</text>
        <dbReference type="Rhea" id="RHEA:32235"/>
        <dbReference type="ChEBI" id="CHEBI:15378"/>
        <dbReference type="ChEBI" id="CHEBI:43474"/>
        <dbReference type="ChEBI" id="CHEBI:57783"/>
        <dbReference type="ChEBI" id="CHEBI:64076"/>
        <dbReference type="ChEBI" id="CHEBI:456215"/>
        <dbReference type="ChEBI" id="CHEBI:456216"/>
        <dbReference type="EC" id="4.2.1.136"/>
    </reaction>
</comment>
<dbReference type="PROSITE" id="PS51383">
    <property type="entry name" value="YJEF_C_3"/>
    <property type="match status" value="1"/>
</dbReference>
<evidence type="ECO:0000256" key="4">
    <source>
        <dbReference type="ARBA" id="ARBA00023027"/>
    </source>
</evidence>
<organism evidence="8 9">
    <name type="scientific">Leuconostoc inhae</name>
    <dbReference type="NCBI Taxonomy" id="178001"/>
    <lineage>
        <taxon>Bacteria</taxon>
        <taxon>Bacillati</taxon>
        <taxon>Bacillota</taxon>
        <taxon>Bacilli</taxon>
        <taxon>Lactobacillales</taxon>
        <taxon>Lactobacillaceae</taxon>
        <taxon>Leuconostoc</taxon>
    </lineage>
</organism>
<comment type="cofactor">
    <cofactor evidence="6">
        <name>Mg(2+)</name>
        <dbReference type="ChEBI" id="CHEBI:18420"/>
    </cofactor>
</comment>
<dbReference type="CDD" id="cd01171">
    <property type="entry name" value="YXKO-related"/>
    <property type="match status" value="1"/>
</dbReference>
<dbReference type="InterPro" id="IPR000631">
    <property type="entry name" value="CARKD"/>
</dbReference>
<dbReference type="InterPro" id="IPR029056">
    <property type="entry name" value="Ribokinase-like"/>
</dbReference>
<keyword evidence="9" id="KW-1185">Reference proteome</keyword>
<dbReference type="PANTHER" id="PTHR12592">
    <property type="entry name" value="ATP-DEPENDENT (S)-NAD(P)H-HYDRATE DEHYDRATASE FAMILY MEMBER"/>
    <property type="match status" value="1"/>
</dbReference>
<dbReference type="Gene3D" id="3.40.1190.20">
    <property type="match status" value="1"/>
</dbReference>
<comment type="caution">
    <text evidence="8">The sequence shown here is derived from an EMBL/GenBank/DDBJ whole genome shotgun (WGS) entry which is preliminary data.</text>
</comment>
<name>A0ABM9V349_9LACO</name>
<evidence type="ECO:0000256" key="5">
    <source>
        <dbReference type="ARBA" id="ARBA00023239"/>
    </source>
</evidence>
<evidence type="ECO:0000313" key="8">
    <source>
        <dbReference type="EMBL" id="CUW10512.1"/>
    </source>
</evidence>
<dbReference type="EMBL" id="FBTB01000011">
    <property type="protein sequence ID" value="CUW10512.1"/>
    <property type="molecule type" value="Genomic_DNA"/>
</dbReference>
<comment type="function">
    <text evidence="6">Catalyzes the dehydration of the S-form of NAD(P)HX at the expense of ADP, which is converted to AMP. Together with NAD(P)HX epimerase, which catalyzes the epimerization of the S- and R-forms, the enzyme allows the repair of both epimers of NAD(P)HX, a damaged form of NAD(P)H that is a result of enzymatic or heat-dependent hydration.</text>
</comment>
<sequence length="275" mass="29720">MMKSLTEEILYKVINKRLNQSHKGTYGRVLIIGGTSQFGGAVIMNTIAAINAGAGLVTVATDPSNFTAIHSHKPEAMVINFNDDLTAYINTSDVILIGSGLGNRVDLVQAVFSAISEKKITIIDGSALTLAAEKHLSWPKGQLILTPHQMEWQRVSGVPIAQQPFEAFNLLARNKFTTKPIIVLKQFHSQIYTDDGIYELPIGGPYQATGGMGDTLAGIIAGFTAQFKTATLSDKVLAAVYIHSAIADELAKTQYVTLPTQISHALPTFMKKYAD</sequence>
<dbReference type="PROSITE" id="PS01050">
    <property type="entry name" value="YJEF_C_2"/>
    <property type="match status" value="1"/>
</dbReference>
<feature type="domain" description="YjeF C-terminal" evidence="7">
    <location>
        <begin position="6"/>
        <end position="273"/>
    </location>
</feature>
<feature type="binding site" evidence="6">
    <location>
        <position position="41"/>
    </location>
    <ligand>
        <name>(6S)-NADPHX</name>
        <dbReference type="ChEBI" id="CHEBI:64076"/>
    </ligand>
</feature>
<feature type="binding site" evidence="6">
    <location>
        <position position="213"/>
    </location>
    <ligand>
        <name>AMP</name>
        <dbReference type="ChEBI" id="CHEBI:456215"/>
    </ligand>
</feature>
<evidence type="ECO:0000256" key="3">
    <source>
        <dbReference type="ARBA" id="ARBA00022857"/>
    </source>
</evidence>
<keyword evidence="4 6" id="KW-0520">NAD</keyword>
<dbReference type="HAMAP" id="MF_01965">
    <property type="entry name" value="NADHX_dehydratase"/>
    <property type="match status" value="1"/>
</dbReference>
<gene>
    <name evidence="6" type="primary">nnrD</name>
    <name evidence="8" type="ORF">KSL4_1116</name>
</gene>
<protein>
    <recommendedName>
        <fullName evidence="6">ADP-dependent (S)-NAD(P)H-hydrate dehydratase</fullName>
        <ecNumber evidence="6">4.2.1.136</ecNumber>
    </recommendedName>
    <alternativeName>
        <fullName evidence="6">ADP-dependent NAD(P)HX dehydratase</fullName>
    </alternativeName>
</protein>
<dbReference type="InterPro" id="IPR017953">
    <property type="entry name" value="Carbohydrate_kinase_pred_CS"/>
</dbReference>
<feature type="binding site" evidence="6">
    <location>
        <begin position="185"/>
        <end position="189"/>
    </location>
    <ligand>
        <name>AMP</name>
        <dbReference type="ChEBI" id="CHEBI:456215"/>
    </ligand>
</feature>
<feature type="binding site" evidence="6">
    <location>
        <position position="148"/>
    </location>
    <ligand>
        <name>(6S)-NADPHX</name>
        <dbReference type="ChEBI" id="CHEBI:64076"/>
    </ligand>
</feature>
<reference evidence="8 9" key="1">
    <citation type="submission" date="2015-12" db="EMBL/GenBank/DDBJ databases">
        <authorList>
            <person name="Andreevskaya M."/>
        </authorList>
    </citation>
    <scope>NUCLEOTIDE SEQUENCE [LARGE SCALE GENOMIC DNA]</scope>
    <source>
        <strain evidence="8 9">KSL4-2</strain>
    </source>
</reference>
<keyword evidence="1 6" id="KW-0547">Nucleotide-binding</keyword>
<comment type="subunit">
    <text evidence="6">Homotetramer.</text>
</comment>
<proteinExistence type="inferred from homology"/>
<dbReference type="Pfam" id="PF01256">
    <property type="entry name" value="Carb_kinase"/>
    <property type="match status" value="1"/>
</dbReference>
<evidence type="ECO:0000256" key="2">
    <source>
        <dbReference type="ARBA" id="ARBA00022840"/>
    </source>
</evidence>
<accession>A0ABM9V349</accession>
<evidence type="ECO:0000259" key="7">
    <source>
        <dbReference type="PROSITE" id="PS51383"/>
    </source>
</evidence>
<evidence type="ECO:0000256" key="6">
    <source>
        <dbReference type="HAMAP-Rule" id="MF_01965"/>
    </source>
</evidence>
<evidence type="ECO:0000256" key="1">
    <source>
        <dbReference type="ARBA" id="ARBA00022741"/>
    </source>
</evidence>
<comment type="similarity">
    <text evidence="6">Belongs to the NnrD/CARKD family.</text>
</comment>
<keyword evidence="3 6" id="KW-0521">NADP</keyword>
<keyword evidence="2 6" id="KW-0067">ATP-binding</keyword>
<evidence type="ECO:0000313" key="9">
    <source>
        <dbReference type="Proteomes" id="UP000199047"/>
    </source>
</evidence>
<dbReference type="Proteomes" id="UP000199047">
    <property type="component" value="Unassembled WGS sequence"/>
</dbReference>
<dbReference type="SUPFAM" id="SSF53613">
    <property type="entry name" value="Ribokinase-like"/>
    <property type="match status" value="1"/>
</dbReference>
<dbReference type="EC" id="4.2.1.136" evidence="6"/>
<dbReference type="NCBIfam" id="TIGR00196">
    <property type="entry name" value="yjeF_cterm"/>
    <property type="match status" value="1"/>
</dbReference>
<dbReference type="PANTHER" id="PTHR12592:SF0">
    <property type="entry name" value="ATP-DEPENDENT (S)-NAD(P)H-HYDRATE DEHYDRATASE"/>
    <property type="match status" value="1"/>
</dbReference>